<evidence type="ECO:0000313" key="4">
    <source>
        <dbReference type="EMBL" id="GAM59569.1"/>
    </source>
</evidence>
<dbReference type="NCBIfam" id="TIGR00723">
    <property type="entry name" value="ttdB_fumA_fumB"/>
    <property type="match status" value="1"/>
</dbReference>
<dbReference type="Pfam" id="PF05683">
    <property type="entry name" value="Fumerase_C"/>
    <property type="match status" value="1"/>
</dbReference>
<protein>
    <submittedName>
        <fullName evidence="4">Fumarate hydratase class I, aerobic</fullName>
        <ecNumber evidence="4">4.2.1.2</ecNumber>
    </submittedName>
</protein>
<keyword evidence="2 4" id="KW-0456">Lyase</keyword>
<feature type="domain" description="Fe-S hydro-lyase tartrate dehydratase beta-type catalytic" evidence="3">
    <location>
        <begin position="18"/>
        <end position="219"/>
    </location>
</feature>
<organism evidence="4 5">
    <name type="scientific">Vibrio ishigakensis</name>
    <dbReference type="NCBI Taxonomy" id="1481914"/>
    <lineage>
        <taxon>Bacteria</taxon>
        <taxon>Pseudomonadati</taxon>
        <taxon>Pseudomonadota</taxon>
        <taxon>Gammaproteobacteria</taxon>
        <taxon>Vibrionales</taxon>
        <taxon>Vibrionaceae</taxon>
        <taxon>Vibrio</taxon>
    </lineage>
</organism>
<evidence type="ECO:0000259" key="3">
    <source>
        <dbReference type="Pfam" id="PF05683"/>
    </source>
</evidence>
<gene>
    <name evidence="4" type="ORF">JCM19231_4299</name>
</gene>
<dbReference type="PANTHER" id="PTHR43351">
    <property type="entry name" value="L(+)-TARTRATE DEHYDRATASE SUBUNIT BETA"/>
    <property type="match status" value="1"/>
</dbReference>
<dbReference type="PANTHER" id="PTHR43351:SF2">
    <property type="entry name" value="L(+)-TARTRATE DEHYDRATASE SUBUNIT BETA-RELATED"/>
    <property type="match status" value="1"/>
</dbReference>
<dbReference type="InterPro" id="IPR004647">
    <property type="entry name" value="Fe-S_hydro-lyase_TtdB-typ_cat"/>
</dbReference>
<evidence type="ECO:0000313" key="5">
    <source>
        <dbReference type="Proteomes" id="UP000031671"/>
    </source>
</evidence>
<dbReference type="GO" id="GO:0004333">
    <property type="term" value="F:fumarate hydratase activity"/>
    <property type="evidence" value="ECO:0007669"/>
    <property type="project" value="UniProtKB-EC"/>
</dbReference>
<dbReference type="EC" id="4.2.1.2" evidence="4"/>
<proteinExistence type="inferred from homology"/>
<sequence>MHDPNCAATRHVHFTLDGSGPADLKAPKLEDWPEISWDAGDKARRVNLDEVTQADIETWKTGETLLLSGKMLTGRDAAHKRIQQLLESGEGLPEGVDFNGKFIYYVGPVDAVGDEAVGPAGPTTSTRMDKFTDMMLSETGIAGMIGKAERGEQTVDLIKKHKSVYLMAVGGAAYLVSKAIKSAKVVAFEELGMEAIYEFDVEDMPVTVAVDSSGANAHQIGPDTWKVNIAQLDEA</sequence>
<reference evidence="4 5" key="2">
    <citation type="submission" date="2015-01" db="EMBL/GenBank/DDBJ databases">
        <authorList>
            <consortium name="NBRP consortium"/>
            <person name="Sawabe T."/>
            <person name="Meirelles P."/>
            <person name="Feng G."/>
            <person name="Sayaka M."/>
            <person name="Hattori M."/>
            <person name="Ohkuma M."/>
        </authorList>
    </citation>
    <scope>NUCLEOTIDE SEQUENCE [LARGE SCALE GENOMIC DNA]</scope>
    <source>
        <strain evidence="5">JCM 19231</strain>
    </source>
</reference>
<dbReference type="EMBL" id="BBRZ01000172">
    <property type="protein sequence ID" value="GAM59569.1"/>
    <property type="molecule type" value="Genomic_DNA"/>
</dbReference>
<accession>A0A0B8P9I0</accession>
<dbReference type="InterPro" id="IPR036660">
    <property type="entry name" value="Fe-S_hydroAse_TtdB_cat_sf"/>
</dbReference>
<keyword evidence="5" id="KW-1185">Reference proteome</keyword>
<dbReference type="SUPFAM" id="SSF117457">
    <property type="entry name" value="FumA C-terminal domain-like"/>
    <property type="match status" value="1"/>
</dbReference>
<comment type="caution">
    <text evidence="4">The sequence shown here is derived from an EMBL/GenBank/DDBJ whole genome shotgun (WGS) entry which is preliminary data.</text>
</comment>
<evidence type="ECO:0000256" key="2">
    <source>
        <dbReference type="ARBA" id="ARBA00023239"/>
    </source>
</evidence>
<comment type="similarity">
    <text evidence="1">Belongs to the class-I fumarase family.</text>
</comment>
<dbReference type="Proteomes" id="UP000031671">
    <property type="component" value="Unassembled WGS sequence"/>
</dbReference>
<dbReference type="Gene3D" id="3.20.130.10">
    <property type="entry name" value="Fe-S hydro-lyase, tartrate dehydratase beta-type, catalytic domain"/>
    <property type="match status" value="1"/>
</dbReference>
<name>A0A0B8P9I0_9VIBR</name>
<reference evidence="4 5" key="1">
    <citation type="submission" date="2015-01" db="EMBL/GenBank/DDBJ databases">
        <title>Vibrio sp. C1 JCM 19231 whole genome shotgun sequence.</title>
        <authorList>
            <person name="Sawabe T."/>
            <person name="Meirelles P."/>
            <person name="Feng G."/>
            <person name="Sayaka M."/>
            <person name="Hattori M."/>
            <person name="Ohkuma M."/>
        </authorList>
    </citation>
    <scope>NUCLEOTIDE SEQUENCE [LARGE SCALE GENOMIC DNA]</scope>
    <source>
        <strain evidence="5">JCM 19231</strain>
    </source>
</reference>
<dbReference type="AlphaFoldDB" id="A0A0B8P9I0"/>
<evidence type="ECO:0000256" key="1">
    <source>
        <dbReference type="ARBA" id="ARBA00008876"/>
    </source>
</evidence>